<accession>I9P5K8</accession>
<comment type="caution">
    <text evidence="1">The sequence shown here is derived from an EMBL/GenBank/DDBJ whole genome shotgun (WGS) entry which is preliminary data.</text>
</comment>
<dbReference type="Proteomes" id="UP000035062">
    <property type="component" value="Unassembled WGS sequence"/>
</dbReference>
<gene>
    <name evidence="1" type="ORF">AGRI_02313</name>
</gene>
<proteinExistence type="predicted"/>
<organism evidence="1 2">
    <name type="scientific">Alishewanella agri BL06</name>
    <dbReference type="NCBI Taxonomy" id="1195246"/>
    <lineage>
        <taxon>Bacteria</taxon>
        <taxon>Pseudomonadati</taxon>
        <taxon>Pseudomonadota</taxon>
        <taxon>Gammaproteobacteria</taxon>
        <taxon>Alteromonadales</taxon>
        <taxon>Alteromonadaceae</taxon>
        <taxon>Alishewanella</taxon>
    </lineage>
</organism>
<name>I9P5K8_9ALTE</name>
<dbReference type="RefSeq" id="WP_008983416.1">
    <property type="nucleotide sequence ID" value="NZ_AKKU01000003.1"/>
</dbReference>
<sequence length="151" mass="18312">MWSKNTQKYLEKILNHPGLSFKKINKYKYLLYCNDLKWYLWPRSGRYQKISSEGVVSEMYMGELKDFYHRYLTGELDLSENFGKTWSNEDDDILYDMINLAYTCRQIADELKRHPKSVAIRLVKYFDDETLHKLLTEDMYDVPVRELVDWR</sequence>
<reference evidence="1 2" key="1">
    <citation type="journal article" date="2012" name="J. Bacteriol.">
        <title>Genome Sequence of Pectin-Degrading Alishewanella agri, Isolated from Landfill Soil.</title>
        <authorList>
            <person name="Kim J."/>
            <person name="Jung J."/>
            <person name="Sung J.S."/>
            <person name="Chun J."/>
            <person name="Park W."/>
        </authorList>
    </citation>
    <scope>NUCLEOTIDE SEQUENCE [LARGE SCALE GENOMIC DNA]</scope>
    <source>
        <strain evidence="1 2">BL06</strain>
    </source>
</reference>
<evidence type="ECO:0000313" key="1">
    <source>
        <dbReference type="EMBL" id="EIW90149.1"/>
    </source>
</evidence>
<dbReference type="STRING" id="1195246.AGRI_02313"/>
<dbReference type="EMBL" id="AKKU01000003">
    <property type="protein sequence ID" value="EIW90149.1"/>
    <property type="molecule type" value="Genomic_DNA"/>
</dbReference>
<protein>
    <submittedName>
        <fullName evidence="1">Uncharacterized protein</fullName>
    </submittedName>
</protein>
<keyword evidence="2" id="KW-1185">Reference proteome</keyword>
<dbReference type="AlphaFoldDB" id="I9P5K8"/>
<evidence type="ECO:0000313" key="2">
    <source>
        <dbReference type="Proteomes" id="UP000035062"/>
    </source>
</evidence>